<dbReference type="PROSITE" id="PS51434">
    <property type="entry name" value="NUP_C"/>
    <property type="match status" value="1"/>
</dbReference>
<feature type="domain" description="Peptidase S59" evidence="2">
    <location>
        <begin position="149"/>
        <end position="196"/>
    </location>
</feature>
<proteinExistence type="predicted"/>
<dbReference type="AlphaFoldDB" id="A0A3B4Y0H8"/>
<dbReference type="Gene3D" id="3.30.1610.10">
    <property type="entry name" value="Peptidase S59, nucleoporin"/>
    <property type="match status" value="1"/>
</dbReference>
<dbReference type="GeneTree" id="ENSGT00550000074799"/>
<protein>
    <submittedName>
        <fullName evidence="3">Nucleoporin 98 and 96 precursor</fullName>
    </submittedName>
</protein>
<dbReference type="Proteomes" id="UP000261360">
    <property type="component" value="Unplaced"/>
</dbReference>
<dbReference type="InterPro" id="IPR036903">
    <property type="entry name" value="Nup98_auto-Pept-S59_dom_sf"/>
</dbReference>
<feature type="region of interest" description="Disordered" evidence="1">
    <location>
        <begin position="30"/>
        <end position="76"/>
    </location>
</feature>
<evidence type="ECO:0000313" key="3">
    <source>
        <dbReference type="Ensembl" id="ENSSLDP00000016988.1"/>
    </source>
</evidence>
<reference evidence="3" key="2">
    <citation type="submission" date="2025-09" db="UniProtKB">
        <authorList>
            <consortium name="Ensembl"/>
        </authorList>
    </citation>
    <scope>IDENTIFICATION</scope>
</reference>
<feature type="region of interest" description="Disordered" evidence="1">
    <location>
        <begin position="122"/>
        <end position="143"/>
    </location>
</feature>
<reference evidence="3" key="1">
    <citation type="submission" date="2025-08" db="UniProtKB">
        <authorList>
            <consortium name="Ensembl"/>
        </authorList>
    </citation>
    <scope>IDENTIFICATION</scope>
</reference>
<organism evidence="3 4">
    <name type="scientific">Seriola lalandi dorsalis</name>
    <dbReference type="NCBI Taxonomy" id="1841481"/>
    <lineage>
        <taxon>Eukaryota</taxon>
        <taxon>Metazoa</taxon>
        <taxon>Chordata</taxon>
        <taxon>Craniata</taxon>
        <taxon>Vertebrata</taxon>
        <taxon>Euteleostomi</taxon>
        <taxon>Actinopterygii</taxon>
        <taxon>Neopterygii</taxon>
        <taxon>Teleostei</taxon>
        <taxon>Neoteleostei</taxon>
        <taxon>Acanthomorphata</taxon>
        <taxon>Carangaria</taxon>
        <taxon>Carangiformes</taxon>
        <taxon>Carangidae</taxon>
        <taxon>Seriola</taxon>
    </lineage>
</organism>
<accession>A0A3B4Y0H8</accession>
<dbReference type="GO" id="GO:0017056">
    <property type="term" value="F:structural constituent of nuclear pore"/>
    <property type="evidence" value="ECO:0007669"/>
    <property type="project" value="InterPro"/>
</dbReference>
<sequence>MNSLLKRLCGFFFLPRYIKKLVLKNLNSSQYSSQTEAEPDDLASPSEYPQNGHSLMEEEEELRELAGPSSRADDDPEVTQFYVNPIAKPIPQGRTQTSLQDTIIDLNMHKPARNGLEVSSANESLLEEREEEQQEAQQSPHPAGIVLNRVGYYTIPSMEDLAEMVDENGECVVENFTVGRKGNTNTRSPPRLLVAA</sequence>
<name>A0A3B4Y0H8_SERLL</name>
<dbReference type="Ensembl" id="ENSSLDT00000017591.1">
    <property type="protein sequence ID" value="ENSSLDP00000016988.1"/>
    <property type="gene ID" value="ENSSLDG00000013044.1"/>
</dbReference>
<evidence type="ECO:0000256" key="1">
    <source>
        <dbReference type="SAM" id="MobiDB-lite"/>
    </source>
</evidence>
<dbReference type="GO" id="GO:0005643">
    <property type="term" value="C:nuclear pore"/>
    <property type="evidence" value="ECO:0007669"/>
    <property type="project" value="InterPro"/>
</dbReference>
<evidence type="ECO:0000313" key="4">
    <source>
        <dbReference type="Proteomes" id="UP000261360"/>
    </source>
</evidence>
<dbReference type="SUPFAM" id="SSF82215">
    <property type="entry name" value="C-terminal autoproteolytic domain of nucleoporin nup98"/>
    <property type="match status" value="1"/>
</dbReference>
<evidence type="ECO:0000259" key="2">
    <source>
        <dbReference type="PROSITE" id="PS51434"/>
    </source>
</evidence>
<dbReference type="InterPro" id="IPR007230">
    <property type="entry name" value="Nup98_auto-Pept-S59_dom"/>
</dbReference>
<keyword evidence="4" id="KW-1185">Reference proteome</keyword>